<comment type="caution">
    <text evidence="2">The sequence shown here is derived from an EMBL/GenBank/DDBJ whole genome shotgun (WGS) entry which is preliminary data.</text>
</comment>
<dbReference type="EMBL" id="JABCRI010000532">
    <property type="protein sequence ID" value="KAF8369749.1"/>
    <property type="molecule type" value="Genomic_DNA"/>
</dbReference>
<protein>
    <recommendedName>
        <fullName evidence="4">Pentatricopeptide repeat-containing protein</fullName>
    </recommendedName>
</protein>
<evidence type="ECO:0008006" key="4">
    <source>
        <dbReference type="Google" id="ProtNLM"/>
    </source>
</evidence>
<feature type="region of interest" description="Disordered" evidence="1">
    <location>
        <begin position="219"/>
        <end position="243"/>
    </location>
</feature>
<reference evidence="2 3" key="1">
    <citation type="submission" date="2020-04" db="EMBL/GenBank/DDBJ databases">
        <title>Plant Genome Project.</title>
        <authorList>
            <person name="Zhang R.-G."/>
        </authorList>
    </citation>
    <scope>NUCLEOTIDE SEQUENCE [LARGE SCALE GENOMIC DNA]</scope>
    <source>
        <strain evidence="2">YNK0</strain>
        <tissue evidence="2">Leaf</tissue>
    </source>
</reference>
<evidence type="ECO:0000256" key="1">
    <source>
        <dbReference type="SAM" id="MobiDB-lite"/>
    </source>
</evidence>
<dbReference type="Proteomes" id="UP000655225">
    <property type="component" value="Unassembled WGS sequence"/>
</dbReference>
<dbReference type="PANTHER" id="PTHR47926">
    <property type="entry name" value="PENTATRICOPEPTIDE REPEAT-CONTAINING PROTEIN"/>
    <property type="match status" value="1"/>
</dbReference>
<dbReference type="AlphaFoldDB" id="A0A835CXU0"/>
<dbReference type="Gene3D" id="1.25.40.10">
    <property type="entry name" value="Tetratricopeptide repeat domain"/>
    <property type="match status" value="1"/>
</dbReference>
<name>A0A835CXU0_TETSI</name>
<dbReference type="GO" id="GO:0009451">
    <property type="term" value="P:RNA modification"/>
    <property type="evidence" value="ECO:0007669"/>
    <property type="project" value="InterPro"/>
</dbReference>
<dbReference type="InterPro" id="IPR011990">
    <property type="entry name" value="TPR-like_helical_dom_sf"/>
</dbReference>
<evidence type="ECO:0000313" key="2">
    <source>
        <dbReference type="EMBL" id="KAF8369749.1"/>
    </source>
</evidence>
<dbReference type="Pfam" id="PF20431">
    <property type="entry name" value="E_motif"/>
    <property type="match status" value="1"/>
</dbReference>
<dbReference type="GO" id="GO:0003723">
    <property type="term" value="F:RNA binding"/>
    <property type="evidence" value="ECO:0007669"/>
    <property type="project" value="InterPro"/>
</dbReference>
<dbReference type="InterPro" id="IPR046848">
    <property type="entry name" value="E_motif"/>
</dbReference>
<proteinExistence type="predicted"/>
<organism evidence="2 3">
    <name type="scientific">Tetracentron sinense</name>
    <name type="common">Spur-leaf</name>
    <dbReference type="NCBI Taxonomy" id="13715"/>
    <lineage>
        <taxon>Eukaryota</taxon>
        <taxon>Viridiplantae</taxon>
        <taxon>Streptophyta</taxon>
        <taxon>Embryophyta</taxon>
        <taxon>Tracheophyta</taxon>
        <taxon>Spermatophyta</taxon>
        <taxon>Magnoliopsida</taxon>
        <taxon>Trochodendrales</taxon>
        <taxon>Trochodendraceae</taxon>
        <taxon>Tetracentron</taxon>
    </lineage>
</organism>
<keyword evidence="3" id="KW-1185">Reference proteome</keyword>
<sequence length="243" mass="27816">MIKKVQMHPWQGASRKLALTTVLINSGSSNRFFILDALVALATAIGACGRLKSLLEGRKVHEVARKYGLEFDFLEGRFYFNCIREPQVEHYALLVVTLLVRVGLFDEARIFIEEHGIERHTEVQKALLDGCRIYRHTKTCKRAIEQLCNSEPLNAENYVLLSNLYASSAKWDMVDKCLMKIMKEEEGYVPNADFSLHNVDEERECIPIGHMPAEKKLNAGKRLPNERSTIGDYRDVTRQSNCR</sequence>
<accession>A0A835CXU0</accession>
<gene>
    <name evidence="2" type="ORF">HHK36_032229</name>
</gene>
<evidence type="ECO:0000313" key="3">
    <source>
        <dbReference type="Proteomes" id="UP000655225"/>
    </source>
</evidence>
<dbReference type="PANTHER" id="PTHR47926:SF347">
    <property type="entry name" value="PENTATRICOPEPTIDE REPEAT-CONTAINING PROTEIN"/>
    <property type="match status" value="1"/>
</dbReference>
<dbReference type="InterPro" id="IPR046960">
    <property type="entry name" value="PPR_At4g14850-like_plant"/>
</dbReference>